<evidence type="ECO:0000313" key="2">
    <source>
        <dbReference type="EMBL" id="KAK2586680.1"/>
    </source>
</evidence>
<comment type="caution">
    <text evidence="2">The sequence shown here is derived from an EMBL/GenBank/DDBJ whole genome shotgun (WGS) entry which is preliminary data.</text>
</comment>
<feature type="compositionally biased region" description="Polar residues" evidence="1">
    <location>
        <begin position="67"/>
        <end position="76"/>
    </location>
</feature>
<name>A0AAD9RVG6_9HYME</name>
<dbReference type="GO" id="GO:0005634">
    <property type="term" value="C:nucleus"/>
    <property type="evidence" value="ECO:0007669"/>
    <property type="project" value="InterPro"/>
</dbReference>
<sequence length="106" mass="12257">MEADDRKMNEWLQFQRELLQEKDLLTNWLSQINKQIHALQVEQLHLLSSMNTKNNTTNNRASTSQTISVPSTSGSELLQPKHLDLSVPTLMEFDEEEENSNNESDE</sequence>
<dbReference type="Pfam" id="PF15497">
    <property type="entry name" value="SNAPC5"/>
    <property type="match status" value="1"/>
</dbReference>
<proteinExistence type="predicted"/>
<evidence type="ECO:0000256" key="1">
    <source>
        <dbReference type="SAM" id="MobiDB-lite"/>
    </source>
</evidence>
<protein>
    <submittedName>
        <fullName evidence="2">Uncharacterized protein</fullName>
    </submittedName>
</protein>
<dbReference type="Proteomes" id="UP001258017">
    <property type="component" value="Unassembled WGS sequence"/>
</dbReference>
<feature type="region of interest" description="Disordered" evidence="1">
    <location>
        <begin position="52"/>
        <end position="81"/>
    </location>
</feature>
<dbReference type="GO" id="GO:0006384">
    <property type="term" value="P:transcription initiation at RNA polymerase III promoter"/>
    <property type="evidence" value="ECO:0007669"/>
    <property type="project" value="InterPro"/>
</dbReference>
<reference evidence="2" key="2">
    <citation type="journal article" date="2023" name="Commun. Biol.">
        <title>Intrasexual cuticular hydrocarbon dimorphism in a wasp sheds light on hydrocarbon biosynthesis genes in Hymenoptera.</title>
        <authorList>
            <person name="Moris V.C."/>
            <person name="Podsiadlowski L."/>
            <person name="Martin S."/>
            <person name="Oeyen J.P."/>
            <person name="Donath A."/>
            <person name="Petersen M."/>
            <person name="Wilbrandt J."/>
            <person name="Misof B."/>
            <person name="Liedtke D."/>
            <person name="Thamm M."/>
            <person name="Scheiner R."/>
            <person name="Schmitt T."/>
            <person name="Niehuis O."/>
        </authorList>
    </citation>
    <scope>NUCLEOTIDE SEQUENCE</scope>
    <source>
        <strain evidence="2">GBR_01_08_01A</strain>
    </source>
</reference>
<dbReference type="EMBL" id="JAIFRP010000011">
    <property type="protein sequence ID" value="KAK2586680.1"/>
    <property type="molecule type" value="Genomic_DNA"/>
</dbReference>
<dbReference type="GO" id="GO:0006366">
    <property type="term" value="P:transcription by RNA polymerase II"/>
    <property type="evidence" value="ECO:0007669"/>
    <property type="project" value="InterPro"/>
</dbReference>
<reference evidence="2" key="1">
    <citation type="submission" date="2021-08" db="EMBL/GenBank/DDBJ databases">
        <authorList>
            <person name="Misof B."/>
            <person name="Oliver O."/>
            <person name="Podsiadlowski L."/>
            <person name="Donath A."/>
            <person name="Peters R."/>
            <person name="Mayer C."/>
            <person name="Rust J."/>
            <person name="Gunkel S."/>
            <person name="Lesny P."/>
            <person name="Martin S."/>
            <person name="Oeyen J.P."/>
            <person name="Petersen M."/>
            <person name="Panagiotis P."/>
            <person name="Wilbrandt J."/>
            <person name="Tanja T."/>
        </authorList>
    </citation>
    <scope>NUCLEOTIDE SEQUENCE</scope>
    <source>
        <strain evidence="2">GBR_01_08_01A</strain>
        <tissue evidence="2">Thorax + abdomen</tissue>
    </source>
</reference>
<dbReference type="InterPro" id="IPR029138">
    <property type="entry name" value="SNAPC5"/>
</dbReference>
<gene>
    <name evidence="2" type="ORF">KPH14_011722</name>
</gene>
<dbReference type="AlphaFoldDB" id="A0AAD9RVG6"/>
<evidence type="ECO:0000313" key="3">
    <source>
        <dbReference type="Proteomes" id="UP001258017"/>
    </source>
</evidence>
<organism evidence="2 3">
    <name type="scientific">Odynerus spinipes</name>
    <dbReference type="NCBI Taxonomy" id="1348599"/>
    <lineage>
        <taxon>Eukaryota</taxon>
        <taxon>Metazoa</taxon>
        <taxon>Ecdysozoa</taxon>
        <taxon>Arthropoda</taxon>
        <taxon>Hexapoda</taxon>
        <taxon>Insecta</taxon>
        <taxon>Pterygota</taxon>
        <taxon>Neoptera</taxon>
        <taxon>Endopterygota</taxon>
        <taxon>Hymenoptera</taxon>
        <taxon>Apocrita</taxon>
        <taxon>Aculeata</taxon>
        <taxon>Vespoidea</taxon>
        <taxon>Vespidae</taxon>
        <taxon>Eumeninae</taxon>
        <taxon>Odynerus</taxon>
    </lineage>
</organism>
<accession>A0AAD9RVG6</accession>
<keyword evidence="3" id="KW-1185">Reference proteome</keyword>
<feature type="compositionally biased region" description="Low complexity" evidence="1">
    <location>
        <begin position="52"/>
        <end position="66"/>
    </location>
</feature>